<keyword evidence="4" id="KW-1185">Reference proteome</keyword>
<evidence type="ECO:0000313" key="3">
    <source>
        <dbReference type="EMBL" id="WAR23729.1"/>
    </source>
</evidence>
<sequence length="281" mass="31613">MISVILVTFFALFTQEPFASGFALDLHLPKSNPDVVCIMEHCREESLNCARDSGCRTNMECVMKCGFTNNSCLFECMNTYEDAIYDALMACLVDDHHCMTLPPPDKKFKCDVPSTYAANFTLPLLSGTWYVVLGFNKDYDCFDCQISSYSKTPNSSNFTLTERYDVKMLNGTLRHRAAVQKVGQRSRSMGVLDFTNKMMGLTMYEQWKVLDYAVSGDYVVLHYCGLMAEDWRYQGGVVYSRTPGLTSAQWQGVDDALKRTLGTSVKDYCRPNTSGCTAPMS</sequence>
<keyword evidence="1" id="KW-0732">Signal</keyword>
<evidence type="ECO:0000313" key="4">
    <source>
        <dbReference type="Proteomes" id="UP001164746"/>
    </source>
</evidence>
<feature type="signal peptide" evidence="1">
    <location>
        <begin position="1"/>
        <end position="21"/>
    </location>
</feature>
<dbReference type="InterPro" id="IPR012674">
    <property type="entry name" value="Calycin"/>
</dbReference>
<dbReference type="EMBL" id="CP111024">
    <property type="protein sequence ID" value="WAR23729.1"/>
    <property type="molecule type" value="Genomic_DNA"/>
</dbReference>
<protein>
    <submittedName>
        <fullName evidence="3">VDE-like protein</fullName>
    </submittedName>
</protein>
<reference evidence="3" key="1">
    <citation type="submission" date="2022-11" db="EMBL/GenBank/DDBJ databases">
        <title>Centuries of genome instability and evolution in soft-shell clam transmissible cancer (bioRxiv).</title>
        <authorList>
            <person name="Hart S.F.M."/>
            <person name="Yonemitsu M.A."/>
            <person name="Giersch R.M."/>
            <person name="Beal B.F."/>
            <person name="Arriagada G."/>
            <person name="Davis B.W."/>
            <person name="Ostrander E.A."/>
            <person name="Goff S.P."/>
            <person name="Metzger M.J."/>
        </authorList>
    </citation>
    <scope>NUCLEOTIDE SEQUENCE</scope>
    <source>
        <strain evidence="3">MELC-2E11</strain>
        <tissue evidence="3">Siphon/mantle</tissue>
    </source>
</reference>
<dbReference type="InterPro" id="IPR010788">
    <property type="entry name" value="VDE_dom"/>
</dbReference>
<gene>
    <name evidence="3" type="ORF">MAR_037398</name>
</gene>
<name>A0ABY7FQZ7_MYAAR</name>
<dbReference type="Gene3D" id="2.40.128.20">
    <property type="match status" value="1"/>
</dbReference>
<dbReference type="SUPFAM" id="SSF50814">
    <property type="entry name" value="Lipocalins"/>
    <property type="match status" value="1"/>
</dbReference>
<dbReference type="Proteomes" id="UP001164746">
    <property type="component" value="Chromosome 13"/>
</dbReference>
<dbReference type="Pfam" id="PF07137">
    <property type="entry name" value="VDE"/>
    <property type="match status" value="1"/>
</dbReference>
<organism evidence="3 4">
    <name type="scientific">Mya arenaria</name>
    <name type="common">Soft-shell clam</name>
    <dbReference type="NCBI Taxonomy" id="6604"/>
    <lineage>
        <taxon>Eukaryota</taxon>
        <taxon>Metazoa</taxon>
        <taxon>Spiralia</taxon>
        <taxon>Lophotrochozoa</taxon>
        <taxon>Mollusca</taxon>
        <taxon>Bivalvia</taxon>
        <taxon>Autobranchia</taxon>
        <taxon>Heteroconchia</taxon>
        <taxon>Euheterodonta</taxon>
        <taxon>Imparidentia</taxon>
        <taxon>Neoheterodontei</taxon>
        <taxon>Myida</taxon>
        <taxon>Myoidea</taxon>
        <taxon>Myidae</taxon>
        <taxon>Mya</taxon>
    </lineage>
</organism>
<feature type="domain" description="VDE lipocalin" evidence="2">
    <location>
        <begin position="35"/>
        <end position="270"/>
    </location>
</feature>
<feature type="chain" id="PRO_5046919614" evidence="1">
    <location>
        <begin position="22"/>
        <end position="281"/>
    </location>
</feature>
<evidence type="ECO:0000256" key="1">
    <source>
        <dbReference type="SAM" id="SignalP"/>
    </source>
</evidence>
<dbReference type="InterPro" id="IPR044682">
    <property type="entry name" value="VDE"/>
</dbReference>
<accession>A0ABY7FQZ7</accession>
<evidence type="ECO:0000259" key="2">
    <source>
        <dbReference type="Pfam" id="PF07137"/>
    </source>
</evidence>
<dbReference type="PANTHER" id="PTHR33970:SF1">
    <property type="entry name" value="VIOLAXANTHIN DE-EPOXIDASE, CHLOROPLASTIC"/>
    <property type="match status" value="1"/>
</dbReference>
<dbReference type="PANTHER" id="PTHR33970">
    <property type="entry name" value="VIOLAXANTHIN DE-EPOXIDASE, CHLOROPLASTIC-RELATED"/>
    <property type="match status" value="1"/>
</dbReference>
<proteinExistence type="predicted"/>